<evidence type="ECO:0000256" key="2">
    <source>
        <dbReference type="ARBA" id="ARBA00007069"/>
    </source>
</evidence>
<keyword evidence="3 8" id="KW-0813">Transport</keyword>
<dbReference type="AlphaFoldDB" id="A0A4Z0YD32"/>
<dbReference type="CDD" id="cd06261">
    <property type="entry name" value="TM_PBP2"/>
    <property type="match status" value="1"/>
</dbReference>
<gene>
    <name evidence="10" type="primary">potH</name>
    <name evidence="10" type="ORF">CAGA_02120</name>
</gene>
<comment type="caution">
    <text evidence="10">The sequence shown here is derived from an EMBL/GenBank/DDBJ whole genome shotgun (WGS) entry which is preliminary data.</text>
</comment>
<feature type="transmembrane region" description="Helical" evidence="8">
    <location>
        <begin position="237"/>
        <end position="257"/>
    </location>
</feature>
<comment type="subcellular location">
    <subcellularLocation>
        <location evidence="1 8">Cell membrane</location>
        <topology evidence="1 8">Multi-pass membrane protein</topology>
    </subcellularLocation>
</comment>
<evidence type="ECO:0000259" key="9">
    <source>
        <dbReference type="PROSITE" id="PS50928"/>
    </source>
</evidence>
<proteinExistence type="inferred from homology"/>
<evidence type="ECO:0000256" key="4">
    <source>
        <dbReference type="ARBA" id="ARBA00022475"/>
    </source>
</evidence>
<feature type="transmembrane region" description="Helical" evidence="8">
    <location>
        <begin position="137"/>
        <end position="158"/>
    </location>
</feature>
<dbReference type="OrthoDB" id="9807047at2"/>
<dbReference type="PROSITE" id="PS50928">
    <property type="entry name" value="ABC_TM1"/>
    <property type="match status" value="1"/>
</dbReference>
<keyword evidence="6 8" id="KW-1133">Transmembrane helix</keyword>
<reference evidence="10 11" key="1">
    <citation type="submission" date="2019-04" db="EMBL/GenBank/DDBJ databases">
        <authorList>
            <person name="Poehlein A."/>
            <person name="Bengelsdorf F.R."/>
            <person name="Duerre P."/>
            <person name="Daniel R."/>
        </authorList>
    </citation>
    <scope>NUCLEOTIDE SEQUENCE [LARGE SCALE GENOMIC DNA]</scope>
    <source>
        <strain evidence="10 11">BS-1</strain>
    </source>
</reference>
<keyword evidence="11" id="KW-1185">Reference proteome</keyword>
<evidence type="ECO:0000256" key="6">
    <source>
        <dbReference type="ARBA" id="ARBA00022989"/>
    </source>
</evidence>
<evidence type="ECO:0000256" key="7">
    <source>
        <dbReference type="ARBA" id="ARBA00023136"/>
    </source>
</evidence>
<feature type="transmembrane region" description="Helical" evidence="8">
    <location>
        <begin position="51"/>
        <end position="74"/>
    </location>
</feature>
<organism evidence="10 11">
    <name type="scientific">Caproiciproducens galactitolivorans</name>
    <dbReference type="NCBI Taxonomy" id="642589"/>
    <lineage>
        <taxon>Bacteria</taxon>
        <taxon>Bacillati</taxon>
        <taxon>Bacillota</taxon>
        <taxon>Clostridia</taxon>
        <taxon>Eubacteriales</taxon>
        <taxon>Acutalibacteraceae</taxon>
        <taxon>Caproiciproducens</taxon>
    </lineage>
</organism>
<dbReference type="InterPro" id="IPR035906">
    <property type="entry name" value="MetI-like_sf"/>
</dbReference>
<sequence>MKAKSAAAPYIVWMVIFIIVPMLLVVIFAFTDKSGSFTLKNIEEVGQYSNVFLRSIWLGAIATAICLLLGYPLAGIISRISPRRQSVIIMLVMLPMWMNFLLRTYAWMTLLEDNGIINNVLAFFGLGRLHLINTQGAVVLGMVYNYIPYMILPIYSVLTKIDKKVVEAAQDLGANRVKVFSKVIFPMSMPGVISGVTMVFVPAVSTFIISKMLGGGANLMIGDLIDMQFLGSAYNPNLGSAISLVLMVLILICMGIMNQFDDGENNEGGIMV</sequence>
<evidence type="ECO:0000256" key="3">
    <source>
        <dbReference type="ARBA" id="ARBA00022448"/>
    </source>
</evidence>
<keyword evidence="4" id="KW-1003">Cell membrane</keyword>
<protein>
    <submittedName>
        <fullName evidence="10">Putrescine transport system permease protein PotH</fullName>
    </submittedName>
</protein>
<dbReference type="SUPFAM" id="SSF161098">
    <property type="entry name" value="MetI-like"/>
    <property type="match status" value="1"/>
</dbReference>
<evidence type="ECO:0000313" key="11">
    <source>
        <dbReference type="Proteomes" id="UP000297714"/>
    </source>
</evidence>
<dbReference type="Proteomes" id="UP000297714">
    <property type="component" value="Unassembled WGS sequence"/>
</dbReference>
<keyword evidence="7 8" id="KW-0472">Membrane</keyword>
<evidence type="ECO:0000313" key="10">
    <source>
        <dbReference type="EMBL" id="TGJ77808.1"/>
    </source>
</evidence>
<evidence type="ECO:0000256" key="1">
    <source>
        <dbReference type="ARBA" id="ARBA00004651"/>
    </source>
</evidence>
<name>A0A4Z0YD32_9FIRM</name>
<keyword evidence="5 8" id="KW-0812">Transmembrane</keyword>
<evidence type="ECO:0000256" key="5">
    <source>
        <dbReference type="ARBA" id="ARBA00022692"/>
    </source>
</evidence>
<dbReference type="PANTHER" id="PTHR42929">
    <property type="entry name" value="INNER MEMBRANE ABC TRANSPORTER PERMEASE PROTEIN YDCU-RELATED-RELATED"/>
    <property type="match status" value="1"/>
</dbReference>
<feature type="transmembrane region" description="Helical" evidence="8">
    <location>
        <begin position="179"/>
        <end position="201"/>
    </location>
</feature>
<dbReference type="PANTHER" id="PTHR42929:SF1">
    <property type="entry name" value="INNER MEMBRANE ABC TRANSPORTER PERMEASE PROTEIN YDCU-RELATED"/>
    <property type="match status" value="1"/>
</dbReference>
<dbReference type="InterPro" id="IPR000515">
    <property type="entry name" value="MetI-like"/>
</dbReference>
<dbReference type="GO" id="GO:0005886">
    <property type="term" value="C:plasma membrane"/>
    <property type="evidence" value="ECO:0007669"/>
    <property type="project" value="UniProtKB-SubCell"/>
</dbReference>
<dbReference type="Gene3D" id="1.10.3720.10">
    <property type="entry name" value="MetI-like"/>
    <property type="match status" value="1"/>
</dbReference>
<dbReference type="EMBL" id="SRMQ01000001">
    <property type="protein sequence ID" value="TGJ77808.1"/>
    <property type="molecule type" value="Genomic_DNA"/>
</dbReference>
<feature type="transmembrane region" description="Helical" evidence="8">
    <location>
        <begin position="86"/>
        <end position="106"/>
    </location>
</feature>
<accession>A0A4Z0YD32</accession>
<feature type="domain" description="ABC transmembrane type-1" evidence="9">
    <location>
        <begin position="52"/>
        <end position="257"/>
    </location>
</feature>
<dbReference type="GO" id="GO:0055085">
    <property type="term" value="P:transmembrane transport"/>
    <property type="evidence" value="ECO:0007669"/>
    <property type="project" value="InterPro"/>
</dbReference>
<feature type="transmembrane region" description="Helical" evidence="8">
    <location>
        <begin position="207"/>
        <end position="225"/>
    </location>
</feature>
<feature type="transmembrane region" description="Helical" evidence="8">
    <location>
        <begin position="7"/>
        <end position="31"/>
    </location>
</feature>
<evidence type="ECO:0000256" key="8">
    <source>
        <dbReference type="RuleBase" id="RU363032"/>
    </source>
</evidence>
<comment type="similarity">
    <text evidence="2">Belongs to the binding-protein-dependent transport system permease family. CysTW subfamily.</text>
</comment>
<dbReference type="RefSeq" id="WP_135656806.1">
    <property type="nucleotide sequence ID" value="NZ_JAJUFJ010000004.1"/>
</dbReference>
<dbReference type="Pfam" id="PF00528">
    <property type="entry name" value="BPD_transp_1"/>
    <property type="match status" value="1"/>
</dbReference>